<accession>A0A2K0SWV6</accession>
<reference evidence="2 3" key="1">
    <citation type="submission" date="2017-02" db="EMBL/GenBank/DDBJ databases">
        <title>Genomes of Trichoderma spp. with biocontrol activity.</title>
        <authorList>
            <person name="Gardiner D."/>
            <person name="Kazan K."/>
            <person name="Vos C."/>
            <person name="Harvey P."/>
        </authorList>
    </citation>
    <scope>NUCLEOTIDE SEQUENCE [LARGE SCALE GENOMIC DNA]</scope>
    <source>
        <strain evidence="2 3">A5MH</strain>
    </source>
</reference>
<protein>
    <submittedName>
        <fullName evidence="2">Uncharacterized protein</fullName>
    </submittedName>
</protein>
<dbReference type="AlphaFoldDB" id="A0A2K0SWV6"/>
<comment type="caution">
    <text evidence="2">The sequence shown here is derived from an EMBL/GenBank/DDBJ whole genome shotgun (WGS) entry which is preliminary data.</text>
</comment>
<dbReference type="EMBL" id="MTYH01000132">
    <property type="protein sequence ID" value="PNP37734.1"/>
    <property type="molecule type" value="Genomic_DNA"/>
</dbReference>
<name>A0A2K0SWV6_9HYPO</name>
<proteinExistence type="predicted"/>
<organism evidence="2 3">
    <name type="scientific">Trichoderma gamsii</name>
    <dbReference type="NCBI Taxonomy" id="398673"/>
    <lineage>
        <taxon>Eukaryota</taxon>
        <taxon>Fungi</taxon>
        <taxon>Dikarya</taxon>
        <taxon>Ascomycota</taxon>
        <taxon>Pezizomycotina</taxon>
        <taxon>Sordariomycetes</taxon>
        <taxon>Hypocreomycetidae</taxon>
        <taxon>Hypocreales</taxon>
        <taxon>Hypocreaceae</taxon>
        <taxon>Trichoderma</taxon>
    </lineage>
</organism>
<evidence type="ECO:0000313" key="2">
    <source>
        <dbReference type="EMBL" id="PNP37734.1"/>
    </source>
</evidence>
<evidence type="ECO:0000313" key="3">
    <source>
        <dbReference type="Proteomes" id="UP000236546"/>
    </source>
</evidence>
<feature type="region of interest" description="Disordered" evidence="1">
    <location>
        <begin position="1"/>
        <end position="39"/>
    </location>
</feature>
<gene>
    <name evidence="2" type="ORF">TGAMA5MH_10407</name>
</gene>
<evidence type="ECO:0000256" key="1">
    <source>
        <dbReference type="SAM" id="MobiDB-lite"/>
    </source>
</evidence>
<dbReference type="Proteomes" id="UP000236546">
    <property type="component" value="Unassembled WGS sequence"/>
</dbReference>
<sequence>MCERVGARELVMGEAGLSQGREPGDDGSGWRGRRKSLSD</sequence>